<gene>
    <name evidence="1" type="ORF">LTR37_002334</name>
</gene>
<dbReference type="Proteomes" id="UP001281147">
    <property type="component" value="Unassembled WGS sequence"/>
</dbReference>
<evidence type="ECO:0000313" key="1">
    <source>
        <dbReference type="EMBL" id="KAK3722762.1"/>
    </source>
</evidence>
<accession>A0ACC3NV19</accession>
<reference evidence="1" key="1">
    <citation type="submission" date="2023-07" db="EMBL/GenBank/DDBJ databases">
        <title>Black Yeasts Isolated from many extreme environments.</title>
        <authorList>
            <person name="Coleine C."/>
            <person name="Stajich J.E."/>
            <person name="Selbmann L."/>
        </authorList>
    </citation>
    <scope>NUCLEOTIDE SEQUENCE</scope>
    <source>
        <strain evidence="1">CCFEE 5714</strain>
    </source>
</reference>
<dbReference type="EMBL" id="JAUTXU010000012">
    <property type="protein sequence ID" value="KAK3722762.1"/>
    <property type="molecule type" value="Genomic_DNA"/>
</dbReference>
<comment type="caution">
    <text evidence="1">The sequence shown here is derived from an EMBL/GenBank/DDBJ whole genome shotgun (WGS) entry which is preliminary data.</text>
</comment>
<keyword evidence="2" id="KW-1185">Reference proteome</keyword>
<protein>
    <submittedName>
        <fullName evidence="1">Uncharacterized protein</fullName>
    </submittedName>
</protein>
<sequence>MDRPLDSYVRTRLPGDAPRTWPHLQNQRPTSAQAGNGPLPGLQNIPGEPAAEPVASQPQPDTRNSPDNRPGDRSLTSQARPTTDLDAQGAFSRGGTTYAPRSNEIFITRLDPEDMDAAHTLMSLNQESGEAIRAVFGRHHPDIVGAVIEMYPEARQEYLEWIQESYPEQNAADLEHDEGVKRAHRAWFIEAVPNLKELVLDTPQEVLQQIIAKKREKKQWAQRKEELTPEGLEQQEQLDAALSLLQLNGRDCTDFKAALVLCKAKAEDNKMAEERKKGERRQARAAADAERAG</sequence>
<organism evidence="1 2">
    <name type="scientific">Vermiconidia calcicola</name>
    <dbReference type="NCBI Taxonomy" id="1690605"/>
    <lineage>
        <taxon>Eukaryota</taxon>
        <taxon>Fungi</taxon>
        <taxon>Dikarya</taxon>
        <taxon>Ascomycota</taxon>
        <taxon>Pezizomycotina</taxon>
        <taxon>Dothideomycetes</taxon>
        <taxon>Dothideomycetidae</taxon>
        <taxon>Mycosphaerellales</taxon>
        <taxon>Extremaceae</taxon>
        <taxon>Vermiconidia</taxon>
    </lineage>
</organism>
<name>A0ACC3NV19_9PEZI</name>
<proteinExistence type="predicted"/>
<evidence type="ECO:0000313" key="2">
    <source>
        <dbReference type="Proteomes" id="UP001281147"/>
    </source>
</evidence>